<dbReference type="PATRIC" id="fig|741277.3.peg.2740"/>
<reference evidence="1 2" key="1">
    <citation type="submission" date="2011-09" db="EMBL/GenBank/DDBJ databases">
        <title>The draft genome of Fischerella sp. JSC-11.</title>
        <authorList>
            <consortium name="US DOE Joint Genome Institute (JGI-PGF)"/>
            <person name="Lucas S."/>
            <person name="Han J."/>
            <person name="Lapidus A."/>
            <person name="Cheng J.-F."/>
            <person name="Goodwin L."/>
            <person name="Pitluck S."/>
            <person name="Peters L."/>
            <person name="Land M.L."/>
            <person name="Hauser L."/>
            <person name="Sarkisova S."/>
            <person name="Bryant D.A."/>
            <person name="Brown I."/>
            <person name="Woyke T.J."/>
        </authorList>
    </citation>
    <scope>NUCLEOTIDE SEQUENCE [LARGE SCALE GENOMIC DNA]</scope>
    <source>
        <strain evidence="1 2">JSC-11</strain>
    </source>
</reference>
<keyword evidence="2" id="KW-1185">Reference proteome</keyword>
<organism evidence="1 2">
    <name type="scientific">Fischerella thermalis JSC-11</name>
    <dbReference type="NCBI Taxonomy" id="741277"/>
    <lineage>
        <taxon>Bacteria</taxon>
        <taxon>Bacillati</taxon>
        <taxon>Cyanobacteriota</taxon>
        <taxon>Cyanophyceae</taxon>
        <taxon>Nostocales</taxon>
        <taxon>Hapalosiphonaceae</taxon>
        <taxon>Fischerella</taxon>
    </lineage>
</organism>
<dbReference type="Proteomes" id="UP000004344">
    <property type="component" value="Unassembled WGS sequence"/>
</dbReference>
<protein>
    <submittedName>
        <fullName evidence="1">TPR repeat-containing protein</fullName>
    </submittedName>
</protein>
<dbReference type="EMBL" id="AGIZ01000010">
    <property type="protein sequence ID" value="EHC11114.1"/>
    <property type="molecule type" value="Genomic_DNA"/>
</dbReference>
<name>G6FWU9_9CYAN</name>
<evidence type="ECO:0000313" key="2">
    <source>
        <dbReference type="Proteomes" id="UP000004344"/>
    </source>
</evidence>
<sequence length="70" mass="7846">MNTMPWDYWQENGEPKPETQEILHTLEAVLKSNPNHPGANHLYIHTVEAVKPELGIAAAVRLANSPPIQH</sequence>
<dbReference type="RefSeq" id="WP_009458357.1">
    <property type="nucleotide sequence ID" value="NZ_AGIZ01000010.1"/>
</dbReference>
<comment type="caution">
    <text evidence="1">The sequence shown here is derived from an EMBL/GenBank/DDBJ whole genome shotgun (WGS) entry which is preliminary data.</text>
</comment>
<dbReference type="AlphaFoldDB" id="G6FWU9"/>
<gene>
    <name evidence="1" type="ORF">FJSC11DRAFT_3348</name>
</gene>
<evidence type="ECO:0000313" key="1">
    <source>
        <dbReference type="EMBL" id="EHC11114.1"/>
    </source>
</evidence>
<accession>G6FWU9</accession>
<proteinExistence type="predicted"/>
<dbReference type="PANTHER" id="PTHR45588">
    <property type="entry name" value="TPR DOMAIN-CONTAINING PROTEIN"/>
    <property type="match status" value="1"/>
</dbReference>
<dbReference type="PANTHER" id="PTHR45588:SF1">
    <property type="entry name" value="WW DOMAIN-CONTAINING PROTEIN"/>
    <property type="match status" value="1"/>
</dbReference>